<dbReference type="EMBL" id="LNXV01000004">
    <property type="protein sequence ID" value="KTC86444.1"/>
    <property type="molecule type" value="Genomic_DNA"/>
</dbReference>
<feature type="chain" id="PRO_5006912311" evidence="1">
    <location>
        <begin position="20"/>
        <end position="74"/>
    </location>
</feature>
<feature type="signal peptide" evidence="1">
    <location>
        <begin position="1"/>
        <end position="19"/>
    </location>
</feature>
<evidence type="ECO:0000313" key="2">
    <source>
        <dbReference type="EMBL" id="KTC86444.1"/>
    </source>
</evidence>
<protein>
    <submittedName>
        <fullName evidence="2">Uncharacterized protein</fullName>
    </submittedName>
</protein>
<keyword evidence="1" id="KW-0732">Signal</keyword>
<gene>
    <name evidence="2" type="ORF">Lbru_0385</name>
</gene>
<evidence type="ECO:0000313" key="3">
    <source>
        <dbReference type="Proteomes" id="UP000054742"/>
    </source>
</evidence>
<name>A0A0W0ST65_9GAMM</name>
<dbReference type="OrthoDB" id="5638924at2"/>
<dbReference type="Proteomes" id="UP000054742">
    <property type="component" value="Unassembled WGS sequence"/>
</dbReference>
<evidence type="ECO:0000256" key="1">
    <source>
        <dbReference type="SAM" id="SignalP"/>
    </source>
</evidence>
<dbReference type="RefSeq" id="WP_058440496.1">
    <property type="nucleotide sequence ID" value="NZ_CAAAHU010000015.1"/>
</dbReference>
<proteinExistence type="predicted"/>
<dbReference type="AlphaFoldDB" id="A0A0W0ST65"/>
<reference evidence="2 3" key="1">
    <citation type="submission" date="2015-11" db="EMBL/GenBank/DDBJ databases">
        <title>Genomic analysis of 38 Legionella species identifies large and diverse effector repertoires.</title>
        <authorList>
            <person name="Burstein D."/>
            <person name="Amaro F."/>
            <person name="Zusman T."/>
            <person name="Lifshitz Z."/>
            <person name="Cohen O."/>
            <person name="Gilbert J.A."/>
            <person name="Pupko T."/>
            <person name="Shuman H.A."/>
            <person name="Segal G."/>
        </authorList>
    </citation>
    <scope>NUCLEOTIDE SEQUENCE [LARGE SCALE GENOMIC DNA]</scope>
    <source>
        <strain evidence="2 3">ATCC 43878</strain>
    </source>
</reference>
<organism evidence="2 3">
    <name type="scientific">Legionella brunensis</name>
    <dbReference type="NCBI Taxonomy" id="29422"/>
    <lineage>
        <taxon>Bacteria</taxon>
        <taxon>Pseudomonadati</taxon>
        <taxon>Pseudomonadota</taxon>
        <taxon>Gammaproteobacteria</taxon>
        <taxon>Legionellales</taxon>
        <taxon>Legionellaceae</taxon>
        <taxon>Legionella</taxon>
    </lineage>
</organism>
<dbReference type="PATRIC" id="fig|29422.6.peg.403"/>
<comment type="caution">
    <text evidence="2">The sequence shown here is derived from an EMBL/GenBank/DDBJ whole genome shotgun (WGS) entry which is preliminary data.</text>
</comment>
<accession>A0A0W0ST65</accession>
<sequence length="74" mass="8364">MNRLMSCIPLVLFFLSAQAAEPSLGQIETQQNDQELCVQQRVKNCIDVCEKSDDDNCKQICEQNAKNECRQAGE</sequence>
<keyword evidence="3" id="KW-1185">Reference proteome</keyword>